<dbReference type="eggNOG" id="ENOG502SRFA">
    <property type="taxonomic scope" value="Eukaryota"/>
</dbReference>
<keyword evidence="3" id="KW-1185">Reference proteome</keyword>
<feature type="region of interest" description="Disordered" evidence="1">
    <location>
        <begin position="1"/>
        <end position="56"/>
    </location>
</feature>
<proteinExistence type="predicted"/>
<protein>
    <submittedName>
        <fullName evidence="2">Uncharacterized protein</fullName>
    </submittedName>
</protein>
<feature type="non-terminal residue" evidence="2">
    <location>
        <position position="292"/>
    </location>
</feature>
<dbReference type="EMBL" id="ANIZ01002894">
    <property type="protein sequence ID" value="ETI37430.1"/>
    <property type="molecule type" value="Genomic_DNA"/>
</dbReference>
<gene>
    <name evidence="2" type="ORF">F443_16577</name>
</gene>
<dbReference type="Pfam" id="PF14223">
    <property type="entry name" value="Retrotran_gag_2"/>
    <property type="match status" value="1"/>
</dbReference>
<accession>V9EE15</accession>
<dbReference type="Proteomes" id="UP000018721">
    <property type="component" value="Unassembled WGS sequence"/>
</dbReference>
<name>V9EE15_PHYNI</name>
<dbReference type="OrthoDB" id="126422at2759"/>
<evidence type="ECO:0000313" key="2">
    <source>
        <dbReference type="EMBL" id="ETI37430.1"/>
    </source>
</evidence>
<comment type="caution">
    <text evidence="2">The sequence shown here is derived from an EMBL/GenBank/DDBJ whole genome shotgun (WGS) entry which is preliminary data.</text>
</comment>
<dbReference type="AlphaFoldDB" id="V9EE15"/>
<reference evidence="2 3" key="1">
    <citation type="submission" date="2013-11" db="EMBL/GenBank/DDBJ databases">
        <title>The Genome Sequence of Phytophthora parasitica P1569.</title>
        <authorList>
            <consortium name="The Broad Institute Genomics Platform"/>
            <person name="Russ C."/>
            <person name="Tyler B."/>
            <person name="Panabieres F."/>
            <person name="Shan W."/>
            <person name="Tripathy S."/>
            <person name="Grunwald N."/>
            <person name="Machado M."/>
            <person name="Johnson C.S."/>
            <person name="Arredondo F."/>
            <person name="Hong C."/>
            <person name="Coffey M."/>
            <person name="Young S.K."/>
            <person name="Zeng Q."/>
            <person name="Gargeya S."/>
            <person name="Fitzgerald M."/>
            <person name="Abouelleil A."/>
            <person name="Alvarado L."/>
            <person name="Chapman S.B."/>
            <person name="Gainer-Dewar J."/>
            <person name="Goldberg J."/>
            <person name="Griggs A."/>
            <person name="Gujja S."/>
            <person name="Hansen M."/>
            <person name="Howarth C."/>
            <person name="Imamovic A."/>
            <person name="Ireland A."/>
            <person name="Larimer J."/>
            <person name="McCowan C."/>
            <person name="Murphy C."/>
            <person name="Pearson M."/>
            <person name="Poon T.W."/>
            <person name="Priest M."/>
            <person name="Roberts A."/>
            <person name="Saif S."/>
            <person name="Shea T."/>
            <person name="Sykes S."/>
            <person name="Wortman J."/>
            <person name="Nusbaum C."/>
            <person name="Birren B."/>
        </authorList>
    </citation>
    <scope>NUCLEOTIDE SEQUENCE [LARGE SCALE GENOMIC DNA]</scope>
    <source>
        <strain evidence="2 3">P1569</strain>
    </source>
</reference>
<organism evidence="2 3">
    <name type="scientific">Phytophthora nicotianae P1569</name>
    <dbReference type="NCBI Taxonomy" id="1317065"/>
    <lineage>
        <taxon>Eukaryota</taxon>
        <taxon>Sar</taxon>
        <taxon>Stramenopiles</taxon>
        <taxon>Oomycota</taxon>
        <taxon>Peronosporomycetes</taxon>
        <taxon>Peronosporales</taxon>
        <taxon>Peronosporaceae</taxon>
        <taxon>Phytophthora</taxon>
    </lineage>
</organism>
<evidence type="ECO:0000313" key="3">
    <source>
        <dbReference type="Proteomes" id="UP000018721"/>
    </source>
</evidence>
<dbReference type="HOGENOM" id="CLU_955089_0_0_1"/>
<evidence type="ECO:0000256" key="1">
    <source>
        <dbReference type="SAM" id="MobiDB-lite"/>
    </source>
</evidence>
<sequence>MSSSTAASGTTTTSTSTTATIVTSQGLGSTSSGGNASSSSGTTTSGACTSGGTTTTSTGVPSMTGGFNFPPFQAGFGGFGLGAMAGAIPGVNLMPMKMDTAPKMRGRSFDLYAVKLQTFLNRMRCWEVVDGSCNLDLGDPGQRMMFEAKDNIAREAILSGVPEEDAEMICQEDTARAMWERFVDKQTKREYSNYIFARSEFYSNAYTPDKTMDCWLREMEKLRRQLLHYGKHMSDEDFAETLLGHVSRTHRDVVRQFSKHYVVRQDGGADRPVPTAAQVMNALRAESVLDEK</sequence>